<dbReference type="Pfam" id="PF13455">
    <property type="entry name" value="MUG113"/>
    <property type="match status" value="1"/>
</dbReference>
<evidence type="ECO:0000313" key="3">
    <source>
        <dbReference type="Proteomes" id="UP000001191"/>
    </source>
</evidence>
<dbReference type="InterPro" id="IPR018306">
    <property type="entry name" value="Phage_T5_Orf172_DNA-bd"/>
</dbReference>
<dbReference type="DNASU" id="6250916"/>
<name>B2IZN7_NOSP7</name>
<dbReference type="OrthoDB" id="573474at2"/>
<dbReference type="HOGENOM" id="CLU_969220_0_0_3"/>
<dbReference type="EnsemblBacteria" id="ACC80167">
    <property type="protein sequence ID" value="ACC80167"/>
    <property type="gene ID" value="Npun_R1467"/>
</dbReference>
<dbReference type="Proteomes" id="UP000001191">
    <property type="component" value="Chromosome"/>
</dbReference>
<reference evidence="2 3" key="2">
    <citation type="journal article" date="2013" name="Plant Physiol.">
        <title>A Nostoc punctiforme Sugar Transporter Necessary to Establish a Cyanobacterium-Plant Symbiosis.</title>
        <authorList>
            <person name="Ekman M."/>
            <person name="Picossi S."/>
            <person name="Campbell E.L."/>
            <person name="Meeks J.C."/>
            <person name="Flores E."/>
        </authorList>
    </citation>
    <scope>NUCLEOTIDE SEQUENCE [LARGE SCALE GENOMIC DNA]</scope>
    <source>
        <strain evidence="3">ATCC 29133 / PCC 73102</strain>
    </source>
</reference>
<dbReference type="RefSeq" id="WP_012408186.1">
    <property type="nucleotide sequence ID" value="NC_010628.1"/>
</dbReference>
<evidence type="ECO:0000313" key="2">
    <source>
        <dbReference type="EMBL" id="ACC80167.1"/>
    </source>
</evidence>
<proteinExistence type="predicted"/>
<dbReference type="KEGG" id="npu:Npun_R1467"/>
<keyword evidence="3" id="KW-1185">Reference proteome</keyword>
<sequence>MEPICYLCGEPIKDNKGTYWIKGIGGIFSRGVYPSTIVSAHWGKCANVVGKYFDQFPPDEKGESWFWNHLPFYTQSDEEVTNSNRFIYVLKSREYYKIGITKDVAKRMRELQTGNPVKHLFVCSSFFEDAPRFEKLLHEAFAEYRVEDSEWFKLPSEKLEELIEILENRNFIEQVPPLNNVVYYPLGTRVLWRNQPGIVHSLVIKSYKYEVGYNIILDSQNYRDDPEVSNSGYDELILEDVGIPSKEGYEVEPIKPNISEDGIRFFKLGELMELHRSQQSDGQGDVR</sequence>
<protein>
    <recommendedName>
        <fullName evidence="1">Bacteriophage T5 Orf172 DNA-binding domain-containing protein</fullName>
    </recommendedName>
</protein>
<gene>
    <name evidence="2" type="ordered locus">Npun_R1467</name>
</gene>
<organism evidence="2 3">
    <name type="scientific">Nostoc punctiforme (strain ATCC 29133 / PCC 73102)</name>
    <dbReference type="NCBI Taxonomy" id="63737"/>
    <lineage>
        <taxon>Bacteria</taxon>
        <taxon>Bacillati</taxon>
        <taxon>Cyanobacteriota</taxon>
        <taxon>Cyanophyceae</taxon>
        <taxon>Nostocales</taxon>
        <taxon>Nostocaceae</taxon>
        <taxon>Nostoc</taxon>
    </lineage>
</organism>
<accession>B2IZN7</accession>
<dbReference type="SMART" id="SM00974">
    <property type="entry name" value="T5orf172"/>
    <property type="match status" value="1"/>
</dbReference>
<dbReference type="EMBL" id="CP001037">
    <property type="protein sequence ID" value="ACC80167.1"/>
    <property type="molecule type" value="Genomic_DNA"/>
</dbReference>
<feature type="domain" description="Bacteriophage T5 Orf172 DNA-binding" evidence="1">
    <location>
        <begin position="90"/>
        <end position="166"/>
    </location>
</feature>
<evidence type="ECO:0000259" key="1">
    <source>
        <dbReference type="SMART" id="SM00974"/>
    </source>
</evidence>
<dbReference type="AlphaFoldDB" id="B2IZN7"/>
<reference evidence="3" key="1">
    <citation type="submission" date="2008-04" db="EMBL/GenBank/DDBJ databases">
        <title>Complete sequence of chromosome of Nostoc punctiforme ATCC 29133.</title>
        <authorList>
            <consortium name="US DOE Joint Genome Institute"/>
            <person name="Copeland A."/>
            <person name="Lucas S."/>
            <person name="Lapidus A."/>
            <person name="Glavina del Rio T."/>
            <person name="Dalin E."/>
            <person name="Tice H."/>
            <person name="Pitluck S."/>
            <person name="Chain P."/>
            <person name="Malfatti S."/>
            <person name="Shin M."/>
            <person name="Vergez L."/>
            <person name="Schmutz J."/>
            <person name="Larimer F."/>
            <person name="Land M."/>
            <person name="Hauser L."/>
            <person name="Kyrpides N."/>
            <person name="Kim E."/>
            <person name="Meeks J.C."/>
            <person name="Elhai J."/>
            <person name="Campbell E.L."/>
            <person name="Thiel T."/>
            <person name="Longmire J."/>
            <person name="Potts M."/>
            <person name="Atlas R."/>
        </authorList>
    </citation>
    <scope>NUCLEOTIDE SEQUENCE [LARGE SCALE GENOMIC DNA]</scope>
    <source>
        <strain evidence="3">ATCC 29133 / PCC 73102</strain>
    </source>
</reference>
<dbReference type="STRING" id="63737.Npun_R1467"/>